<dbReference type="EMBL" id="JAWQEG010008162">
    <property type="protein sequence ID" value="KAK3850872.1"/>
    <property type="molecule type" value="Genomic_DNA"/>
</dbReference>
<dbReference type="AlphaFoldDB" id="A0AAE1EG04"/>
<sequence>MGGGEMSDVEMGGGGGNVMLYVQVVLVPDEYVAATGQEVVYRAEASGTQLRYDWLLPGNLLLIDQELRLYVKRFARSRTIPPCTLKH</sequence>
<name>A0AAE1EG04_PETCI</name>
<reference evidence="1" key="1">
    <citation type="submission" date="2023-10" db="EMBL/GenBank/DDBJ databases">
        <title>Genome assemblies of two species of porcelain crab, Petrolisthes cinctipes and Petrolisthes manimaculis (Anomura: Porcellanidae).</title>
        <authorList>
            <person name="Angst P."/>
        </authorList>
    </citation>
    <scope>NUCLEOTIDE SEQUENCE</scope>
    <source>
        <strain evidence="1">PB745_01</strain>
        <tissue evidence="1">Gill</tissue>
    </source>
</reference>
<evidence type="ECO:0000313" key="1">
    <source>
        <dbReference type="EMBL" id="KAK3850872.1"/>
    </source>
</evidence>
<dbReference type="Proteomes" id="UP001286313">
    <property type="component" value="Unassembled WGS sequence"/>
</dbReference>
<comment type="caution">
    <text evidence="1">The sequence shown here is derived from an EMBL/GenBank/DDBJ whole genome shotgun (WGS) entry which is preliminary data.</text>
</comment>
<accession>A0AAE1EG04</accession>
<gene>
    <name evidence="1" type="ORF">Pcinc_042447</name>
</gene>
<protein>
    <submittedName>
        <fullName evidence="1">Uncharacterized protein</fullName>
    </submittedName>
</protein>
<keyword evidence="2" id="KW-1185">Reference proteome</keyword>
<proteinExistence type="predicted"/>
<evidence type="ECO:0000313" key="2">
    <source>
        <dbReference type="Proteomes" id="UP001286313"/>
    </source>
</evidence>
<organism evidence="1 2">
    <name type="scientific">Petrolisthes cinctipes</name>
    <name type="common">Flat porcelain crab</name>
    <dbReference type="NCBI Taxonomy" id="88211"/>
    <lineage>
        <taxon>Eukaryota</taxon>
        <taxon>Metazoa</taxon>
        <taxon>Ecdysozoa</taxon>
        <taxon>Arthropoda</taxon>
        <taxon>Crustacea</taxon>
        <taxon>Multicrustacea</taxon>
        <taxon>Malacostraca</taxon>
        <taxon>Eumalacostraca</taxon>
        <taxon>Eucarida</taxon>
        <taxon>Decapoda</taxon>
        <taxon>Pleocyemata</taxon>
        <taxon>Anomura</taxon>
        <taxon>Galatheoidea</taxon>
        <taxon>Porcellanidae</taxon>
        <taxon>Petrolisthes</taxon>
    </lineage>
</organism>